<feature type="compositionally biased region" description="Basic and acidic residues" evidence="11">
    <location>
        <begin position="101"/>
        <end position="116"/>
    </location>
</feature>
<evidence type="ECO:0000256" key="1">
    <source>
        <dbReference type="ARBA" id="ARBA00004123"/>
    </source>
</evidence>
<dbReference type="Proteomes" id="UP000191024">
    <property type="component" value="Chromosome G"/>
</dbReference>
<feature type="domain" description="Mediator complex subunit Med13 N-terminal" evidence="13">
    <location>
        <begin position="31"/>
        <end position="302"/>
    </location>
</feature>
<proteinExistence type="inferred from homology"/>
<feature type="compositionally biased region" description="Polar residues" evidence="11">
    <location>
        <begin position="543"/>
        <end position="553"/>
    </location>
</feature>
<keyword evidence="8 10" id="KW-0539">Nucleus</keyword>
<dbReference type="OrthoDB" id="103819at2759"/>
<feature type="compositionally biased region" description="Polar residues" evidence="11">
    <location>
        <begin position="424"/>
        <end position="435"/>
    </location>
</feature>
<feature type="domain" description="Mediator complex subunit Med13 C-terminal" evidence="12">
    <location>
        <begin position="1268"/>
        <end position="1366"/>
    </location>
</feature>
<sequence length="1383" mass="154724">MKNHIEGPVIARKKRRVRAHIMAGNSVSYPLENIATNFYKIGNIEKVNYAQLIQENSDSQWCIQAELILRKENPKALVALFSRDLWCFSLNDEPLPFPSHENGDEARPKLDKKGHFTPDVPKPNLPTPYAVFLKALRRMVYVNLCLNSKESLVPFGNLGIYSRGSWASRIISFEPHLIESGELCLSMDMKEIPFVKLDAGLLRDTFLTQSAVYLAPSGIRAFFATKDPKDAICAAPKNAKILLITLLLSYGIDLTRRSEITWVNLIASLDHLNGQTSKVSRYLETPKTYKKVVWPLELCYAQMCSGFKPKDEMIEGELEPDLDEVFEIIDDFVQLKLTSAFRTPGSAGTGTGTGTATGYNPLSTGAAYSDNTQLLHKHSNSIGPAPTSNINIPQSNSLKTTPNELGSNITPAPPPSSAPPSADDQFQSAFLNSPHLNGDQLDKKRFNYIKHPNSDNERSDAWLDKEKSNIEAHQSDSPAEQMEKLVKIPNSEYDNDKPSEEDDMGLLGDADDEELFGEHSDTDDIQKQDLKDITDDMFELAQDSATDSPSDSPRQGAFDHSKNLKRKYLDIPLEEMTLPTTPLYTDPGAPLPVETPKDRKKSVFAPLNFNPIIESNVDNKYRNGGKFSIDTRKSEEPLKFDVSTANISSSEDGASMSEEDEFGDLIEDRINSQSFDVGMISIPAYQGDLQDRPPEFARHDFSKEASFLPPSSSGLSPEKLMKDGQRDLWKSPRDAKNGEISIPPGNIPPPSEAAFDNCDYLKDGDGICEEGQDVQATEEEKTLLHQTNEAATSGPVATTNRNSDSEIGSQESSNTLPFLLRSVALNTIPRRFYDKCPTTSIEGVQSVLNLLTEQIVFDKGLLKMGGSEDSAHDVFKSCEEGFVQDSLKNIFGLFDRVYGDKIIDEIFYMKQPLVQVKKNSEVIKIKADSESFAQYLNLKPVQRFKCFKALFLTTSFKDDCTDFLSVVSQTYTAQELGFCELVKLTDEDIPGLIHLINFERDTLSLLSAQIVSYCSRSTRNTANVPLMLFLPLDSVDIFSIMYMTLKFNLIKVEVVSKLPKVELYLKLIPTKFIRSPLTSVNDYNDLCTGLYNSLPPLHIKFTVIAKSLPEKITFKTTQGNDSHSFSFKSFLHLAYARSVDKNWLCAAWTSSSGDENIVRTWYTGNSKSAFENSCNQMWQTTLKFAATKCGRICLVLTRLDNVLPDDELMNWRRLSSTSKNLHLAVVCVGESSNLTLLDEDKSYPSFKPIFRDIDTSISLDSNALDKYQIVKISNEVHGVIFQHPLQLLHSLHRCPIINGALVKFKPGEGDDFVEKLDVNLLNCPHSDSRNLLKSILEEFRNLAALSAWFGVSQREKEHIPWHILAVAKMMKFVVHIDVSNCDV</sequence>
<dbReference type="Pfam" id="PF06333">
    <property type="entry name" value="Med13_C"/>
    <property type="match status" value="2"/>
</dbReference>
<feature type="region of interest" description="Disordered" evidence="11">
    <location>
        <begin position="491"/>
        <end position="526"/>
    </location>
</feature>
<evidence type="ECO:0000256" key="4">
    <source>
        <dbReference type="ARBA" id="ARBA00022491"/>
    </source>
</evidence>
<feature type="region of interest" description="Disordered" evidence="11">
    <location>
        <begin position="98"/>
        <end position="121"/>
    </location>
</feature>
<dbReference type="InterPro" id="IPR021643">
    <property type="entry name" value="Mediator_Med13_N"/>
</dbReference>
<keyword evidence="15" id="KW-1185">Reference proteome</keyword>
<dbReference type="STRING" id="1230905.A0A1G4KAX4"/>
<dbReference type="PANTHER" id="PTHR48249">
    <property type="entry name" value="MEDIATOR OF RNA POLYMERASE II TRANSCRIPTION SUBUNIT 13"/>
    <property type="match status" value="1"/>
</dbReference>
<dbReference type="Pfam" id="PF11597">
    <property type="entry name" value="Med13_N"/>
    <property type="match status" value="1"/>
</dbReference>
<evidence type="ECO:0000256" key="6">
    <source>
        <dbReference type="ARBA" id="ARBA00023159"/>
    </source>
</evidence>
<comment type="function">
    <text evidence="10">Component of the SRB8-11 complex. The SRB8-11 complex is a regulatory module of the Mediator complex which is itself involved in regulation of basal and activated RNA polymerase II-dependent transcription. The SRB8-11 complex may be involved in the transcriptional repression of a subset of genes regulated by Mediator. It may inhibit the association of the Mediator complex with RNA polymerase II to form the holoenzyme complex.</text>
</comment>
<feature type="domain" description="Mediator complex subunit Med13 C-terminal" evidence="12">
    <location>
        <begin position="1102"/>
        <end position="1238"/>
    </location>
</feature>
<comment type="similarity">
    <text evidence="2 10">Belongs to the Mediator complex subunit 13 family.</text>
</comment>
<evidence type="ECO:0000259" key="13">
    <source>
        <dbReference type="Pfam" id="PF11597"/>
    </source>
</evidence>
<evidence type="ECO:0000256" key="5">
    <source>
        <dbReference type="ARBA" id="ARBA00023015"/>
    </source>
</evidence>
<evidence type="ECO:0000259" key="12">
    <source>
        <dbReference type="Pfam" id="PF06333"/>
    </source>
</evidence>
<feature type="region of interest" description="Disordered" evidence="11">
    <location>
        <begin position="539"/>
        <end position="563"/>
    </location>
</feature>
<evidence type="ECO:0000256" key="7">
    <source>
        <dbReference type="ARBA" id="ARBA00023163"/>
    </source>
</evidence>
<reference evidence="14 15" key="1">
    <citation type="submission" date="2016-03" db="EMBL/GenBank/DDBJ databases">
        <authorList>
            <person name="Devillers H."/>
        </authorList>
    </citation>
    <scope>NUCLEOTIDE SEQUENCE [LARGE SCALE GENOMIC DNA]</scope>
    <source>
        <strain evidence="14">CBS 11717</strain>
    </source>
</reference>
<evidence type="ECO:0000313" key="14">
    <source>
        <dbReference type="EMBL" id="SCV01390.1"/>
    </source>
</evidence>
<dbReference type="GO" id="GO:0016592">
    <property type="term" value="C:mediator complex"/>
    <property type="evidence" value="ECO:0007669"/>
    <property type="project" value="InterPro"/>
</dbReference>
<feature type="region of interest" description="Disordered" evidence="11">
    <location>
        <begin position="787"/>
        <end position="811"/>
    </location>
</feature>
<evidence type="ECO:0000256" key="10">
    <source>
        <dbReference type="RuleBase" id="RU364134"/>
    </source>
</evidence>
<keyword evidence="4 10" id="KW-0678">Repressor</keyword>
<dbReference type="GO" id="GO:0045944">
    <property type="term" value="P:positive regulation of transcription by RNA polymerase II"/>
    <property type="evidence" value="ECO:0007669"/>
    <property type="project" value="TreeGrafter"/>
</dbReference>
<evidence type="ECO:0000256" key="9">
    <source>
        <dbReference type="ARBA" id="ARBA00032008"/>
    </source>
</evidence>
<dbReference type="PANTHER" id="PTHR48249:SF3">
    <property type="entry name" value="MEDIATOR OF RNA POLYMERASE II TRANSCRIPTION SUBUNIT 13"/>
    <property type="match status" value="1"/>
</dbReference>
<feature type="compositionally biased region" description="Acidic residues" evidence="11">
    <location>
        <begin position="499"/>
        <end position="515"/>
    </location>
</feature>
<evidence type="ECO:0000256" key="3">
    <source>
        <dbReference type="ARBA" id="ARBA00019618"/>
    </source>
</evidence>
<organism evidence="14 15">
    <name type="scientific">Lachancea mirantina</name>
    <dbReference type="NCBI Taxonomy" id="1230905"/>
    <lineage>
        <taxon>Eukaryota</taxon>
        <taxon>Fungi</taxon>
        <taxon>Dikarya</taxon>
        <taxon>Ascomycota</taxon>
        <taxon>Saccharomycotina</taxon>
        <taxon>Saccharomycetes</taxon>
        <taxon>Saccharomycetales</taxon>
        <taxon>Saccharomycetaceae</taxon>
        <taxon>Lachancea</taxon>
    </lineage>
</organism>
<evidence type="ECO:0000256" key="11">
    <source>
        <dbReference type="SAM" id="MobiDB-lite"/>
    </source>
</evidence>
<keyword evidence="7 10" id="KW-0804">Transcription</keyword>
<evidence type="ECO:0000256" key="2">
    <source>
        <dbReference type="ARBA" id="ARBA00009354"/>
    </source>
</evidence>
<dbReference type="InterPro" id="IPR009401">
    <property type="entry name" value="Med13_C"/>
</dbReference>
<feature type="compositionally biased region" description="Basic and acidic residues" evidence="11">
    <location>
        <begin position="516"/>
        <end position="526"/>
    </location>
</feature>
<accession>A0A1G4KAX4</accession>
<feature type="compositionally biased region" description="Polar residues" evidence="11">
    <location>
        <begin position="376"/>
        <end position="410"/>
    </location>
</feature>
<comment type="subcellular location">
    <subcellularLocation>
        <location evidence="1 10">Nucleus</location>
    </subcellularLocation>
</comment>
<name>A0A1G4KAX4_9SACH</name>
<gene>
    <name evidence="14" type="ORF">LAMI_0G11188G</name>
</gene>
<dbReference type="GO" id="GO:0003713">
    <property type="term" value="F:transcription coactivator activity"/>
    <property type="evidence" value="ECO:0007669"/>
    <property type="project" value="TreeGrafter"/>
</dbReference>
<keyword evidence="5 10" id="KW-0805">Transcription regulation</keyword>
<dbReference type="EMBL" id="LT598469">
    <property type="protein sequence ID" value="SCV01390.1"/>
    <property type="molecule type" value="Genomic_DNA"/>
</dbReference>
<comment type="subunit">
    <text evidence="10">Component of the SRB8-11 complex, which itself associates with the Mediator complex.</text>
</comment>
<evidence type="ECO:0000313" key="15">
    <source>
        <dbReference type="Proteomes" id="UP000191024"/>
    </source>
</evidence>
<dbReference type="InterPro" id="IPR051139">
    <property type="entry name" value="Mediator_complx_sub13"/>
</dbReference>
<protein>
    <recommendedName>
        <fullName evidence="3 10">Mediator of RNA polymerase II transcription subunit 13</fullName>
    </recommendedName>
    <alternativeName>
        <fullName evidence="9 10">Mediator complex subunit 13</fullName>
    </alternativeName>
</protein>
<keyword evidence="6 10" id="KW-0010">Activator</keyword>
<evidence type="ECO:0000256" key="8">
    <source>
        <dbReference type="ARBA" id="ARBA00023242"/>
    </source>
</evidence>
<feature type="region of interest" description="Disordered" evidence="11">
    <location>
        <begin position="376"/>
        <end position="439"/>
    </location>
</feature>